<dbReference type="EMBL" id="CP093442">
    <property type="protein sequence ID" value="UOF00605.1"/>
    <property type="molecule type" value="Genomic_DNA"/>
</dbReference>
<gene>
    <name evidence="3" type="ORF">MNR06_12945</name>
</gene>
<accession>A0ABY4C6R5</accession>
<dbReference type="Proteomes" id="UP000830116">
    <property type="component" value="Chromosome"/>
</dbReference>
<sequence>MTLKNSLLLAFAGITLTSLAAEAFIVPGPRQPPGTPRHEGPRYPGDDFNQPGDSFPGRDDFGNGSGRQEQKIIYLNRRLANETLELRHLAGITEQYRGYTVESVEVDVRRSGPRAEIALLADGRQEDSAFSPQGRIQLRPRYGAVLGRDFRALQLQVRGNAAIDTVIIHLTENRNDRPDRPGRPGRPGHGDYHQTETVNLGIYRRLYGTDRLDLTQYIDMYRYRGYRIEAIEIDATAVYDSALLDVLVNSFSQGPSLQINRGGYRQVVHLQNAVLGQGADSIVFVTRGDLDIRAVTLRLSRY</sequence>
<evidence type="ECO:0000313" key="4">
    <source>
        <dbReference type="Proteomes" id="UP000830116"/>
    </source>
</evidence>
<evidence type="ECO:0000256" key="1">
    <source>
        <dbReference type="SAM" id="MobiDB-lite"/>
    </source>
</evidence>
<feature type="signal peptide" evidence="2">
    <location>
        <begin position="1"/>
        <end position="20"/>
    </location>
</feature>
<keyword evidence="4" id="KW-1185">Reference proteome</keyword>
<evidence type="ECO:0000256" key="2">
    <source>
        <dbReference type="SAM" id="SignalP"/>
    </source>
</evidence>
<dbReference type="RefSeq" id="WP_243536724.1">
    <property type="nucleotide sequence ID" value="NZ_CP093442.1"/>
</dbReference>
<protein>
    <submittedName>
        <fullName evidence="3">Uncharacterized protein</fullName>
    </submittedName>
</protein>
<feature type="region of interest" description="Disordered" evidence="1">
    <location>
        <begin position="27"/>
        <end position="66"/>
    </location>
</feature>
<feature type="chain" id="PRO_5045582449" evidence="2">
    <location>
        <begin position="21"/>
        <end position="302"/>
    </location>
</feature>
<keyword evidence="2" id="KW-0732">Signal</keyword>
<proteinExistence type="predicted"/>
<reference evidence="3" key="1">
    <citation type="submission" date="2022-03" db="EMBL/GenBank/DDBJ databases">
        <title>Genome Identification and Characterization of new species Bdellovibrio reynosense LBG001 sp. nov. from a Mexico soil sample.</title>
        <authorList>
            <person name="Camilli A."/>
            <person name="Ajao Y."/>
            <person name="Guo X."/>
        </authorList>
    </citation>
    <scope>NUCLEOTIDE SEQUENCE</scope>
    <source>
        <strain evidence="3">LBG001</strain>
    </source>
</reference>
<name>A0ABY4C6R5_9BACT</name>
<organism evidence="3 4">
    <name type="scientific">Bdellovibrio reynosensis</name>
    <dbReference type="NCBI Taxonomy" id="2835041"/>
    <lineage>
        <taxon>Bacteria</taxon>
        <taxon>Pseudomonadati</taxon>
        <taxon>Bdellovibrionota</taxon>
        <taxon>Bdellovibrionia</taxon>
        <taxon>Bdellovibrionales</taxon>
        <taxon>Pseudobdellovibrionaceae</taxon>
        <taxon>Bdellovibrio</taxon>
    </lineage>
</organism>
<evidence type="ECO:0000313" key="3">
    <source>
        <dbReference type="EMBL" id="UOF00605.1"/>
    </source>
</evidence>
<feature type="compositionally biased region" description="Basic and acidic residues" evidence="1">
    <location>
        <begin position="36"/>
        <end position="45"/>
    </location>
</feature>
<feature type="region of interest" description="Disordered" evidence="1">
    <location>
        <begin position="172"/>
        <end position="194"/>
    </location>
</feature>